<evidence type="ECO:0000256" key="4">
    <source>
        <dbReference type="ARBA" id="ARBA00022840"/>
    </source>
</evidence>
<proteinExistence type="inferred from homology"/>
<evidence type="ECO:0000313" key="13">
    <source>
        <dbReference type="Proteomes" id="UP000002318"/>
    </source>
</evidence>
<evidence type="ECO:0000256" key="7">
    <source>
        <dbReference type="ARBA" id="ARBA00023235"/>
    </source>
</evidence>
<dbReference type="FunFam" id="3.90.199.10:FF:000001">
    <property type="entry name" value="DNA gyrase subunit A"/>
    <property type="match status" value="1"/>
</dbReference>
<accession>E1RA59</accession>
<dbReference type="InterPro" id="IPR013760">
    <property type="entry name" value="Topo_IIA-like_dom_sf"/>
</dbReference>
<comment type="subunit">
    <text evidence="8">Heterotetramer composed of ParC and ParE.</text>
</comment>
<dbReference type="Gene3D" id="3.30.1360.40">
    <property type="match status" value="1"/>
</dbReference>
<dbReference type="InterPro" id="IPR050220">
    <property type="entry name" value="Type_II_DNA_Topoisomerases"/>
</dbReference>
<dbReference type="SUPFAM" id="SSF56719">
    <property type="entry name" value="Type II DNA topoisomerase"/>
    <property type="match status" value="1"/>
</dbReference>
<evidence type="ECO:0000256" key="8">
    <source>
        <dbReference type="ARBA" id="ARBA00063644"/>
    </source>
</evidence>
<keyword evidence="3 9" id="KW-0547">Nucleotide-binding</keyword>
<keyword evidence="4 9" id="KW-0067">ATP-binding</keyword>
<dbReference type="InterPro" id="IPR006691">
    <property type="entry name" value="GyrA/parC_rep"/>
</dbReference>
<dbReference type="InterPro" id="IPR013758">
    <property type="entry name" value="Topo_IIA_A/C_ab"/>
</dbReference>
<feature type="domain" description="Topo IIA-type catalytic" evidence="11">
    <location>
        <begin position="34"/>
        <end position="499"/>
    </location>
</feature>
<evidence type="ECO:0000256" key="1">
    <source>
        <dbReference type="ARBA" id="ARBA00000185"/>
    </source>
</evidence>
<dbReference type="OrthoDB" id="9806486at2"/>
<dbReference type="Gene3D" id="1.10.268.10">
    <property type="entry name" value="Topoisomerase, domain 3"/>
    <property type="match status" value="1"/>
</dbReference>
<evidence type="ECO:0000259" key="11">
    <source>
        <dbReference type="PROSITE" id="PS52040"/>
    </source>
</evidence>
<dbReference type="GO" id="GO:0003677">
    <property type="term" value="F:DNA binding"/>
    <property type="evidence" value="ECO:0007669"/>
    <property type="project" value="UniProtKB-UniRule"/>
</dbReference>
<keyword evidence="7 9" id="KW-0413">Isomerase</keyword>
<dbReference type="Pfam" id="PF03989">
    <property type="entry name" value="DNA_gyraseA_C"/>
    <property type="match status" value="6"/>
</dbReference>
<dbReference type="EMBL" id="CP002116">
    <property type="protein sequence ID" value="ADK83378.1"/>
    <property type="molecule type" value="Genomic_DNA"/>
</dbReference>
<keyword evidence="13" id="KW-1185">Reference proteome</keyword>
<evidence type="ECO:0000256" key="3">
    <source>
        <dbReference type="ARBA" id="ARBA00022741"/>
    </source>
</evidence>
<dbReference type="PANTHER" id="PTHR43493:SF5">
    <property type="entry name" value="DNA GYRASE SUBUNIT A, CHLOROPLASTIC_MITOCHONDRIAL"/>
    <property type="match status" value="1"/>
</dbReference>
<keyword evidence="6 9" id="KW-0238">DNA-binding</keyword>
<dbReference type="Pfam" id="PF00521">
    <property type="entry name" value="DNA_topoisoIV"/>
    <property type="match status" value="1"/>
</dbReference>
<dbReference type="RefSeq" id="WP_013256834.1">
    <property type="nucleotide sequence ID" value="NC_014364.1"/>
</dbReference>
<evidence type="ECO:0000256" key="6">
    <source>
        <dbReference type="ARBA" id="ARBA00023125"/>
    </source>
</evidence>
<dbReference type="Gene3D" id="3.90.199.10">
    <property type="entry name" value="Topoisomerase II, domain 5"/>
    <property type="match status" value="1"/>
</dbReference>
<dbReference type="HOGENOM" id="CLU_002977_6_1_12"/>
<gene>
    <name evidence="9" type="primary">gyrA</name>
    <name evidence="12" type="ordered locus">Spirs_4305</name>
</gene>
<dbReference type="FunFam" id="2.120.10.90:FF:000005">
    <property type="entry name" value="DNA topoisomerase 4 subunit A"/>
    <property type="match status" value="1"/>
</dbReference>
<comment type="catalytic activity">
    <reaction evidence="1 9 10">
        <text>ATP-dependent breakage, passage and rejoining of double-stranded DNA.</text>
        <dbReference type="EC" id="5.6.2.2"/>
    </reaction>
</comment>
<evidence type="ECO:0000256" key="9">
    <source>
        <dbReference type="HAMAP-Rule" id="MF_01897"/>
    </source>
</evidence>
<dbReference type="eggNOG" id="COG0188">
    <property type="taxonomic scope" value="Bacteria"/>
</dbReference>
<dbReference type="EC" id="5.6.2.2" evidence="9"/>
<sequence>MEEIKGQVIPISIEEEVRGSYLNYAMSVIVSRALPDVRDGLKPVHRRILYSMNEMGLRSDRAFKKCGRIVGDVLGKYHPHGDQSIYDALVRLAQDFSMRYPVVRPQGNFGSVDGDPPAAMRYTEAKMDRVAEEMLKDIKKETVDYGPNYDDSMQEPLVLPGAFPYLLTNGASGIAVGMATNMAPHNLREVCAAIVAYINDANISIDDLMKYIKGPDFPTGGIIFGRRGIKQAFRTGKGKITVRSKFVIETTKSGKDRIIVTEIPYAVNKANLIVKIADLVKEKRIDGISDLRDESDRDGMRIVIELKRGTVPKVVLNQLFSHTALQQNFNVTNLALVDGMPKQLNLKELVHYFVRHRVEVVTRRTRYDLKKAEERAHILEGLKIALDNIDEVVQIIKSSNDVNQARERLMERFKLSERQSQAILDMRLQKLTSLETKKIEEELREVLALIAYLKDLLSSEQKILGVVRDETEEIAQKYGDDRKTEIVADEVEEINIEDLIQKEDMVVLVSNKGFIKRVPVSSYRNQGRGGKGSSSAKLINEDFIKHLFIASTHDYILFVTNEGKAYWMKVHEIPEGSRASRGTHIKALLEISANEDITTIVSLQEFSEEHYLFMATARGIVKKVKTSDFRNARTRGIIAIKLDNGDTLITAVLTRGDSEIVIVSRNGNALRFHEDQVRAMGRASRGVTGIRLQSDDELAGILRVEDNEKMLLLSENGLGKRVEYDHFSLHGRGTRGQIAYKTSERSGEIVGVLSVLEEDDLVCITSQGNTIKLHVSDVPVQGKTAQGVNIVTITAPDVVVDVARVMNDKDEEEDQPQA</sequence>
<dbReference type="InterPro" id="IPR013757">
    <property type="entry name" value="Topo_IIA_A_a_sf"/>
</dbReference>
<name>E1RA59_SEDSS</name>
<dbReference type="GO" id="GO:0009330">
    <property type="term" value="C:DNA topoisomerase type II (double strand cut, ATP-hydrolyzing) complex"/>
    <property type="evidence" value="ECO:0007669"/>
    <property type="project" value="TreeGrafter"/>
</dbReference>
<evidence type="ECO:0000256" key="10">
    <source>
        <dbReference type="PROSITE-ProRule" id="PRU01384"/>
    </source>
</evidence>
<dbReference type="GO" id="GO:0006265">
    <property type="term" value="P:DNA topological change"/>
    <property type="evidence" value="ECO:0007669"/>
    <property type="project" value="UniProtKB-UniRule"/>
</dbReference>
<reference evidence="12 13" key="1">
    <citation type="journal article" date="2010" name="Stand. Genomic Sci.">
        <title>Complete genome sequence of Spirochaeta smaragdinae type strain (SEBR 4228).</title>
        <authorList>
            <person name="Mavromatis K."/>
            <person name="Yasawong M."/>
            <person name="Chertkov O."/>
            <person name="Lapidus A."/>
            <person name="Lucas S."/>
            <person name="Nolan M."/>
            <person name="Del Rio T.G."/>
            <person name="Tice H."/>
            <person name="Cheng J.F."/>
            <person name="Pitluck S."/>
            <person name="Liolios K."/>
            <person name="Ivanova N."/>
            <person name="Tapia R."/>
            <person name="Han C."/>
            <person name="Bruce D."/>
            <person name="Goodwin L."/>
            <person name="Pati A."/>
            <person name="Chen A."/>
            <person name="Palaniappan K."/>
            <person name="Land M."/>
            <person name="Hauser L."/>
            <person name="Chang Y.J."/>
            <person name="Jeffries C.D."/>
            <person name="Detter J.C."/>
            <person name="Rohde M."/>
            <person name="Brambilla E."/>
            <person name="Spring S."/>
            <person name="Goker M."/>
            <person name="Sikorski J."/>
            <person name="Woyke T."/>
            <person name="Bristow J."/>
            <person name="Eisen J.A."/>
            <person name="Markowitz V."/>
            <person name="Hugenholtz P."/>
            <person name="Klenk H.P."/>
            <person name="Kyrpides N.C."/>
        </authorList>
    </citation>
    <scope>NUCLEOTIDE SEQUENCE [LARGE SCALE GENOMIC DNA]</scope>
    <source>
        <strain evidence="13">DSM 11293 / JCM 15392 / SEBR 4228</strain>
    </source>
</reference>
<evidence type="ECO:0000313" key="12">
    <source>
        <dbReference type="EMBL" id="ADK83378.1"/>
    </source>
</evidence>
<keyword evidence="9" id="KW-0963">Cytoplasm</keyword>
<dbReference type="AlphaFoldDB" id="E1RA59"/>
<dbReference type="Gene3D" id="2.120.10.90">
    <property type="entry name" value="DNA gyrase/topoisomerase IV, subunit A, C-terminal"/>
    <property type="match status" value="1"/>
</dbReference>
<dbReference type="NCBIfam" id="NF004044">
    <property type="entry name" value="PRK05561.1"/>
    <property type="match status" value="1"/>
</dbReference>
<dbReference type="SUPFAM" id="SSF101904">
    <property type="entry name" value="GyrA/ParC C-terminal domain-like"/>
    <property type="match status" value="1"/>
</dbReference>
<dbReference type="PROSITE" id="PS52040">
    <property type="entry name" value="TOPO_IIA"/>
    <property type="match status" value="1"/>
</dbReference>
<dbReference type="GO" id="GO:0005694">
    <property type="term" value="C:chromosome"/>
    <property type="evidence" value="ECO:0007669"/>
    <property type="project" value="InterPro"/>
</dbReference>
<dbReference type="InterPro" id="IPR035516">
    <property type="entry name" value="Gyrase/topoIV_suA_C"/>
</dbReference>
<dbReference type="GO" id="GO:0034335">
    <property type="term" value="F:DNA negative supercoiling activity"/>
    <property type="evidence" value="ECO:0007669"/>
    <property type="project" value="UniProtKB-ARBA"/>
</dbReference>
<evidence type="ECO:0000256" key="5">
    <source>
        <dbReference type="ARBA" id="ARBA00023029"/>
    </source>
</evidence>
<dbReference type="NCBIfam" id="TIGR01063">
    <property type="entry name" value="gyrA"/>
    <property type="match status" value="1"/>
</dbReference>
<dbReference type="GO" id="GO:0006261">
    <property type="term" value="P:DNA-templated DNA replication"/>
    <property type="evidence" value="ECO:0007669"/>
    <property type="project" value="UniProtKB-UniRule"/>
</dbReference>
<dbReference type="FunFam" id="3.30.1360.40:FF:000002">
    <property type="entry name" value="DNA gyrase subunit A"/>
    <property type="match status" value="1"/>
</dbReference>
<dbReference type="GO" id="GO:0005737">
    <property type="term" value="C:cytoplasm"/>
    <property type="evidence" value="ECO:0007669"/>
    <property type="project" value="UniProtKB-SubCell"/>
</dbReference>
<dbReference type="InterPro" id="IPR005743">
    <property type="entry name" value="GyrA"/>
</dbReference>
<dbReference type="NCBIfam" id="NF004043">
    <property type="entry name" value="PRK05560.1"/>
    <property type="match status" value="1"/>
</dbReference>
<organism evidence="12 13">
    <name type="scientific">Sediminispirochaeta smaragdinae (strain DSM 11293 / JCM 15392 / SEBR 4228)</name>
    <name type="common">Spirochaeta smaragdinae</name>
    <dbReference type="NCBI Taxonomy" id="573413"/>
    <lineage>
        <taxon>Bacteria</taxon>
        <taxon>Pseudomonadati</taxon>
        <taxon>Spirochaetota</taxon>
        <taxon>Spirochaetia</taxon>
        <taxon>Spirochaetales</taxon>
        <taxon>Spirochaetaceae</taxon>
        <taxon>Sediminispirochaeta</taxon>
    </lineage>
</organism>
<dbReference type="STRING" id="573413.Spirs_4305"/>
<feature type="short sequence motif" description="GyrA-box" evidence="9">
    <location>
        <begin position="526"/>
        <end position="532"/>
    </location>
</feature>
<dbReference type="KEGG" id="ssm:Spirs_4305"/>
<protein>
    <recommendedName>
        <fullName evidence="9">DNA gyrase subunit A</fullName>
        <ecNumber evidence="9">5.6.2.2</ecNumber>
    </recommendedName>
</protein>
<dbReference type="CDD" id="cd00187">
    <property type="entry name" value="TOP4c"/>
    <property type="match status" value="1"/>
</dbReference>
<evidence type="ECO:0000256" key="2">
    <source>
        <dbReference type="ARBA" id="ARBA00008263"/>
    </source>
</evidence>
<comment type="miscellaneous">
    <text evidence="9">Few gyrases are as efficient as E.coli at forming negative supercoils. Not all organisms have 2 type II topoisomerases; in organisms with a single type II topoisomerase this enzyme also has to decatenate newly replicated chromosomes.</text>
</comment>
<dbReference type="PANTHER" id="PTHR43493">
    <property type="entry name" value="DNA GYRASE/TOPOISOMERASE SUBUNIT A"/>
    <property type="match status" value="1"/>
</dbReference>
<comment type="similarity">
    <text evidence="2 9">Belongs to the type II topoisomerase GyrA/ParC subunit family.</text>
</comment>
<dbReference type="HAMAP" id="MF_01897">
    <property type="entry name" value="GyrA"/>
    <property type="match status" value="1"/>
</dbReference>
<comment type="subunit">
    <text evidence="9">Heterotetramer, composed of two GyrA and two GyrB chains. In the heterotetramer, GyrA contains the active site tyrosine that forms a transient covalent intermediate with DNA, while GyrB binds cofactors and catalyzes ATP hydrolysis.</text>
</comment>
<dbReference type="GO" id="GO:0005524">
    <property type="term" value="F:ATP binding"/>
    <property type="evidence" value="ECO:0007669"/>
    <property type="project" value="UniProtKB-UniRule"/>
</dbReference>
<comment type="function">
    <text evidence="9">A type II topoisomerase that negatively supercoils closed circular double-stranded (ds) DNA in an ATP-dependent manner to modulate DNA topology and maintain chromosomes in an underwound state. Negative supercoiling favors strand separation, and DNA replication, transcription, recombination and repair, all of which involve strand separation. Also able to catalyze the interconversion of other topological isomers of dsDNA rings, including catenanes and knotted rings. Type II topoisomerases break and join 2 DNA strands simultaneously in an ATP-dependent manner.</text>
</comment>
<dbReference type="InterPro" id="IPR002205">
    <property type="entry name" value="Topo_IIA_dom_A"/>
</dbReference>
<feature type="active site" description="O-(5'-phospho-DNA)-tyrosine intermediate" evidence="9 10">
    <location>
        <position position="122"/>
    </location>
</feature>
<dbReference type="SMART" id="SM00434">
    <property type="entry name" value="TOP4c"/>
    <property type="match status" value="1"/>
</dbReference>
<comment type="subcellular location">
    <subcellularLocation>
        <location evidence="9">Cytoplasm</location>
    </subcellularLocation>
</comment>
<keyword evidence="5 9" id="KW-0799">Topoisomerase</keyword>
<dbReference type="FunFam" id="1.10.268.10:FF:000001">
    <property type="entry name" value="DNA gyrase subunit A"/>
    <property type="match status" value="1"/>
</dbReference>
<dbReference type="Proteomes" id="UP000002318">
    <property type="component" value="Chromosome"/>
</dbReference>